<accession>A0A316VVD6</accession>
<dbReference type="Proteomes" id="UP000245783">
    <property type="component" value="Unassembled WGS sequence"/>
</dbReference>
<dbReference type="EMBL" id="KZ819469">
    <property type="protein sequence ID" value="PWN39405.1"/>
    <property type="molecule type" value="Genomic_DNA"/>
</dbReference>
<dbReference type="InParanoid" id="A0A316VVD6"/>
<dbReference type="RefSeq" id="XP_025366565.1">
    <property type="nucleotide sequence ID" value="XM_025516489.1"/>
</dbReference>
<reference evidence="2 3" key="1">
    <citation type="journal article" date="2018" name="Mol. Biol. Evol.">
        <title>Broad Genomic Sampling Reveals a Smut Pathogenic Ancestry of the Fungal Clade Ustilaginomycotina.</title>
        <authorList>
            <person name="Kijpornyongpan T."/>
            <person name="Mondo S.J."/>
            <person name="Barry K."/>
            <person name="Sandor L."/>
            <person name="Lee J."/>
            <person name="Lipzen A."/>
            <person name="Pangilinan J."/>
            <person name="LaButti K."/>
            <person name="Hainaut M."/>
            <person name="Henrissat B."/>
            <person name="Grigoriev I.V."/>
            <person name="Spatafora J.W."/>
            <person name="Aime M.C."/>
        </authorList>
    </citation>
    <scope>NUCLEOTIDE SEQUENCE [LARGE SCALE GENOMIC DNA]</scope>
    <source>
        <strain evidence="2 3">MCA 4658</strain>
    </source>
</reference>
<evidence type="ECO:0000313" key="2">
    <source>
        <dbReference type="EMBL" id="PWN39405.1"/>
    </source>
</evidence>
<feature type="region of interest" description="Disordered" evidence="1">
    <location>
        <begin position="1"/>
        <end position="114"/>
    </location>
</feature>
<evidence type="ECO:0000256" key="1">
    <source>
        <dbReference type="SAM" id="MobiDB-lite"/>
    </source>
</evidence>
<protein>
    <submittedName>
        <fullName evidence="2">Uncharacterized protein</fullName>
    </submittedName>
</protein>
<proteinExistence type="predicted"/>
<dbReference type="GeneID" id="37038359"/>
<evidence type="ECO:0000313" key="3">
    <source>
        <dbReference type="Proteomes" id="UP000245783"/>
    </source>
</evidence>
<feature type="compositionally biased region" description="Basic and acidic residues" evidence="1">
    <location>
        <begin position="16"/>
        <end position="26"/>
    </location>
</feature>
<dbReference type="AlphaFoldDB" id="A0A316VVD6"/>
<feature type="compositionally biased region" description="Low complexity" evidence="1">
    <location>
        <begin position="29"/>
        <end position="46"/>
    </location>
</feature>
<organism evidence="2 3">
    <name type="scientific">Ceraceosorus guamensis</name>
    <dbReference type="NCBI Taxonomy" id="1522189"/>
    <lineage>
        <taxon>Eukaryota</taxon>
        <taxon>Fungi</taxon>
        <taxon>Dikarya</taxon>
        <taxon>Basidiomycota</taxon>
        <taxon>Ustilaginomycotina</taxon>
        <taxon>Exobasidiomycetes</taxon>
        <taxon>Ceraceosorales</taxon>
        <taxon>Ceraceosoraceae</taxon>
        <taxon>Ceraceosorus</taxon>
    </lineage>
</organism>
<feature type="compositionally biased region" description="Basic and acidic residues" evidence="1">
    <location>
        <begin position="58"/>
        <end position="78"/>
    </location>
</feature>
<name>A0A316VVD6_9BASI</name>
<sequence>MARTGSSRRLARTRTRTRDHAHDRKTSHASGQAQAQAQVQGAISQASKKRGAKARNRHRDEMSRQRLDEIVQRERNEESSGAVEPSEKATSSKKTFKRRGPDAVPLDMLGGMSI</sequence>
<gene>
    <name evidence="2" type="ORF">IE81DRAFT_350190</name>
</gene>
<keyword evidence="3" id="KW-1185">Reference proteome</keyword>
<feature type="compositionally biased region" description="Basic residues" evidence="1">
    <location>
        <begin position="47"/>
        <end position="57"/>
    </location>
</feature>